<dbReference type="InterPro" id="IPR003593">
    <property type="entry name" value="AAA+_ATPase"/>
</dbReference>
<protein>
    <submittedName>
        <fullName evidence="8">ABC transporter ATP-binding protein</fullName>
    </submittedName>
</protein>
<evidence type="ECO:0000256" key="2">
    <source>
        <dbReference type="ARBA" id="ARBA00022448"/>
    </source>
</evidence>
<keyword evidence="2" id="KW-0813">Transport</keyword>
<name>A0A494XYU0_9BURK</name>
<keyword evidence="4" id="KW-0997">Cell inner membrane</keyword>
<keyword evidence="5" id="KW-0547">Nucleotide-binding</keyword>
<dbReference type="GO" id="GO:0005524">
    <property type="term" value="F:ATP binding"/>
    <property type="evidence" value="ECO:0007669"/>
    <property type="project" value="UniProtKB-KW"/>
</dbReference>
<dbReference type="Proteomes" id="UP000270342">
    <property type="component" value="Unassembled WGS sequence"/>
</dbReference>
<accession>A0A494XYU0</accession>
<proteinExistence type="inferred from homology"/>
<dbReference type="CDD" id="cd03293">
    <property type="entry name" value="ABC_NrtD_SsuB_transporters"/>
    <property type="match status" value="1"/>
</dbReference>
<evidence type="ECO:0000313" key="8">
    <source>
        <dbReference type="EMBL" id="RKP55745.1"/>
    </source>
</evidence>
<dbReference type="Pfam" id="PF00005">
    <property type="entry name" value="ABC_tran"/>
    <property type="match status" value="1"/>
</dbReference>
<evidence type="ECO:0000256" key="3">
    <source>
        <dbReference type="ARBA" id="ARBA00022475"/>
    </source>
</evidence>
<gene>
    <name evidence="8" type="ORF">D7S86_11015</name>
</gene>
<dbReference type="InterPro" id="IPR050166">
    <property type="entry name" value="ABC_transporter_ATP-bind"/>
</dbReference>
<dbReference type="InterPro" id="IPR027417">
    <property type="entry name" value="P-loop_NTPase"/>
</dbReference>
<evidence type="ECO:0000256" key="1">
    <source>
        <dbReference type="ARBA" id="ARBA00005417"/>
    </source>
</evidence>
<evidence type="ECO:0000256" key="4">
    <source>
        <dbReference type="ARBA" id="ARBA00022519"/>
    </source>
</evidence>
<dbReference type="InterPro" id="IPR003439">
    <property type="entry name" value="ABC_transporter-like_ATP-bd"/>
</dbReference>
<dbReference type="PANTHER" id="PTHR42788">
    <property type="entry name" value="TAURINE IMPORT ATP-BINDING PROTEIN-RELATED"/>
    <property type="match status" value="1"/>
</dbReference>
<reference evidence="8 9" key="1">
    <citation type="submission" date="2018-10" db="EMBL/GenBank/DDBJ databases">
        <title>Robbsia sp. DHC34, isolated from soil.</title>
        <authorList>
            <person name="Gao Z.-H."/>
            <person name="Qiu L.-H."/>
        </authorList>
    </citation>
    <scope>NUCLEOTIDE SEQUENCE [LARGE SCALE GENOMIC DNA]</scope>
    <source>
        <strain evidence="8 9">DHC34</strain>
    </source>
</reference>
<keyword evidence="3" id="KW-1003">Cell membrane</keyword>
<organism evidence="8 9">
    <name type="scientific">Pararobbsia silviterrae</name>
    <dbReference type="NCBI Taxonomy" id="1792498"/>
    <lineage>
        <taxon>Bacteria</taxon>
        <taxon>Pseudomonadati</taxon>
        <taxon>Pseudomonadota</taxon>
        <taxon>Betaproteobacteria</taxon>
        <taxon>Burkholderiales</taxon>
        <taxon>Burkholderiaceae</taxon>
        <taxon>Pararobbsia</taxon>
    </lineage>
</organism>
<dbReference type="Gene3D" id="3.40.50.300">
    <property type="entry name" value="P-loop containing nucleotide triphosphate hydrolases"/>
    <property type="match status" value="1"/>
</dbReference>
<dbReference type="RefSeq" id="WP_121086342.1">
    <property type="nucleotide sequence ID" value="NZ_RBZU01000004.1"/>
</dbReference>
<dbReference type="PANTHER" id="PTHR42788:SF19">
    <property type="entry name" value="ALIPHATIC SULFONATES IMPORT ATP-BINDING PROTEIN SSUB 2"/>
    <property type="match status" value="1"/>
</dbReference>
<dbReference type="InterPro" id="IPR017871">
    <property type="entry name" value="ABC_transporter-like_CS"/>
</dbReference>
<dbReference type="AlphaFoldDB" id="A0A494XYU0"/>
<evidence type="ECO:0000259" key="7">
    <source>
        <dbReference type="PROSITE" id="PS50893"/>
    </source>
</evidence>
<dbReference type="EMBL" id="RBZU01000004">
    <property type="protein sequence ID" value="RKP55745.1"/>
    <property type="molecule type" value="Genomic_DNA"/>
</dbReference>
<feature type="domain" description="ABC transporter" evidence="7">
    <location>
        <begin position="6"/>
        <end position="229"/>
    </location>
</feature>
<evidence type="ECO:0000256" key="6">
    <source>
        <dbReference type="ARBA" id="ARBA00022840"/>
    </source>
</evidence>
<evidence type="ECO:0000313" key="9">
    <source>
        <dbReference type="Proteomes" id="UP000270342"/>
    </source>
</evidence>
<evidence type="ECO:0000256" key="5">
    <source>
        <dbReference type="ARBA" id="ARBA00022741"/>
    </source>
</evidence>
<keyword evidence="9" id="KW-1185">Reference proteome</keyword>
<dbReference type="GO" id="GO:0016887">
    <property type="term" value="F:ATP hydrolysis activity"/>
    <property type="evidence" value="ECO:0007669"/>
    <property type="project" value="InterPro"/>
</dbReference>
<dbReference type="SUPFAM" id="SSF52540">
    <property type="entry name" value="P-loop containing nucleoside triphosphate hydrolases"/>
    <property type="match status" value="1"/>
</dbReference>
<dbReference type="PROSITE" id="PS50893">
    <property type="entry name" value="ABC_TRANSPORTER_2"/>
    <property type="match status" value="1"/>
</dbReference>
<dbReference type="OrthoDB" id="9783039at2"/>
<keyword evidence="6 8" id="KW-0067">ATP-binding</keyword>
<dbReference type="PROSITE" id="PS00211">
    <property type="entry name" value="ABC_TRANSPORTER_1"/>
    <property type="match status" value="1"/>
</dbReference>
<comment type="caution">
    <text evidence="8">The sequence shown here is derived from an EMBL/GenBank/DDBJ whole genome shotgun (WGS) entry which is preliminary data.</text>
</comment>
<comment type="similarity">
    <text evidence="1">Belongs to the ABC transporter superfamily.</text>
</comment>
<keyword evidence="4" id="KW-0472">Membrane</keyword>
<sequence>MANELLDARQISRRFGTHRVLDDVALQIRAGEIVSLIGPSGCGKSTLLRIIAGLDPDYDGTIALGGQTIDGPSSRIGIMFQEPRLLPWLRVDKNVSFIGGAQREDTARARHLLAEVGLAGREHAWPKTLSGGMAQRVALARSLYTRPDLLLLDEPFSAVDALTRMRLQSLLLSVTRAHHTAALVVTHDLDEALYLSDRIVVMAANPGRIVDTFEIGASRPRDRADPALAVWRARLFERLEQLAQADASEARAPIHDAT</sequence>
<dbReference type="SMART" id="SM00382">
    <property type="entry name" value="AAA"/>
    <property type="match status" value="1"/>
</dbReference>